<dbReference type="Pfam" id="PF13443">
    <property type="entry name" value="HTH_26"/>
    <property type="match status" value="1"/>
</dbReference>
<evidence type="ECO:0000313" key="2">
    <source>
        <dbReference type="EMBL" id="PND04230.1"/>
    </source>
</evidence>
<dbReference type="RefSeq" id="WP_102748244.1">
    <property type="nucleotide sequence ID" value="NZ_PJLB01000005.1"/>
</dbReference>
<protein>
    <submittedName>
        <fullName evidence="2">XRE family transcriptional regulator</fullName>
    </submittedName>
</protein>
<evidence type="ECO:0000259" key="1">
    <source>
        <dbReference type="Pfam" id="PF13443"/>
    </source>
</evidence>
<comment type="caution">
    <text evidence="2">The sequence shown here is derived from an EMBL/GenBank/DDBJ whole genome shotgun (WGS) entry which is preliminary data.</text>
</comment>
<proteinExistence type="predicted"/>
<evidence type="ECO:0000313" key="3">
    <source>
        <dbReference type="Proteomes" id="UP000236075"/>
    </source>
</evidence>
<feature type="domain" description="HTH cro/C1-type" evidence="1">
    <location>
        <begin position="18"/>
        <end position="55"/>
    </location>
</feature>
<dbReference type="Proteomes" id="UP000236075">
    <property type="component" value="Unassembled WGS sequence"/>
</dbReference>
<organism evidence="2 3">
    <name type="scientific">Akkermansia muciniphila</name>
    <dbReference type="NCBI Taxonomy" id="239935"/>
    <lineage>
        <taxon>Bacteria</taxon>
        <taxon>Pseudomonadati</taxon>
        <taxon>Verrucomicrobiota</taxon>
        <taxon>Verrucomicrobiia</taxon>
        <taxon>Verrucomicrobiales</taxon>
        <taxon>Akkermansiaceae</taxon>
        <taxon>Akkermansia</taxon>
    </lineage>
</organism>
<gene>
    <name evidence="2" type="ORF">CXT95_03120</name>
</gene>
<dbReference type="InterPro" id="IPR001387">
    <property type="entry name" value="Cro/C1-type_HTH"/>
</dbReference>
<sequence length="63" mass="7456">MRAGWRCLSGQFEVPFRVNIITRLKRNQYVALDSMERICYTLNCGMDDVLEFIPEEKERQNNG</sequence>
<accession>A0AAX0WLT9</accession>
<reference evidence="2 3" key="1">
    <citation type="journal article" date="2017" name="BMC Genomics">
        <title>Genome sequencing of 39 Akkermansia muciniphila isolates reveals its population structure, genomic and functional diverisity, and global distribution in mammalian gut microbiotas.</title>
        <authorList>
            <person name="Guo X."/>
            <person name="Li S."/>
            <person name="Zhang J."/>
            <person name="Wu F."/>
            <person name="Li X."/>
            <person name="Wu D."/>
            <person name="Zhang M."/>
            <person name="Ou Z."/>
            <person name="Jie Z."/>
            <person name="Yan Q."/>
            <person name="Li P."/>
            <person name="Yi J."/>
            <person name="Peng Y."/>
        </authorList>
    </citation>
    <scope>NUCLEOTIDE SEQUENCE [LARGE SCALE GENOMIC DNA]</scope>
    <source>
        <strain evidence="2 3">GP28</strain>
    </source>
</reference>
<name>A0AAX0WLT9_9BACT</name>
<dbReference type="EMBL" id="PJLB01000005">
    <property type="protein sequence ID" value="PND04230.1"/>
    <property type="molecule type" value="Genomic_DNA"/>
</dbReference>
<dbReference type="AlphaFoldDB" id="A0AAX0WLT9"/>